<dbReference type="CDD" id="cd06261">
    <property type="entry name" value="TM_PBP2"/>
    <property type="match status" value="1"/>
</dbReference>
<dbReference type="Proteomes" id="UP000236569">
    <property type="component" value="Unassembled WGS sequence"/>
</dbReference>
<feature type="domain" description="ABC transmembrane type-1" evidence="6">
    <location>
        <begin position="100"/>
        <end position="311"/>
    </location>
</feature>
<evidence type="ECO:0000313" key="7">
    <source>
        <dbReference type="EMBL" id="GBF08091.1"/>
    </source>
</evidence>
<dbReference type="SUPFAM" id="SSF161098">
    <property type="entry name" value="MetI-like"/>
    <property type="match status" value="1"/>
</dbReference>
<organism evidence="7 8">
    <name type="scientific">Deinococcus aerius</name>
    <dbReference type="NCBI Taxonomy" id="200253"/>
    <lineage>
        <taxon>Bacteria</taxon>
        <taxon>Thermotogati</taxon>
        <taxon>Deinococcota</taxon>
        <taxon>Deinococci</taxon>
        <taxon>Deinococcales</taxon>
        <taxon>Deinococcaceae</taxon>
        <taxon>Deinococcus</taxon>
    </lineage>
</organism>
<comment type="similarity">
    <text evidence="5">Belongs to the binding-protein-dependent transport system permease family.</text>
</comment>
<evidence type="ECO:0000313" key="8">
    <source>
        <dbReference type="Proteomes" id="UP000236569"/>
    </source>
</evidence>
<keyword evidence="3 5" id="KW-1133">Transmembrane helix</keyword>
<evidence type="ECO:0000256" key="5">
    <source>
        <dbReference type="RuleBase" id="RU363032"/>
    </source>
</evidence>
<dbReference type="Gene3D" id="1.10.3720.10">
    <property type="entry name" value="MetI-like"/>
    <property type="match status" value="1"/>
</dbReference>
<accession>A0A2I9DRP2</accession>
<dbReference type="PANTHER" id="PTHR43376:SF1">
    <property type="entry name" value="OLIGOPEPTIDE TRANSPORT SYSTEM PERMEASE PROTEIN"/>
    <property type="match status" value="1"/>
</dbReference>
<dbReference type="OrthoDB" id="9773221at2"/>
<dbReference type="GO" id="GO:0055085">
    <property type="term" value="P:transmembrane transport"/>
    <property type="evidence" value="ECO:0007669"/>
    <property type="project" value="InterPro"/>
</dbReference>
<sequence length="328" mass="36281">MPYLLRKFGILLFTLWVALTLNFILPRLVPGDPIGAMIAKYQGRLDPQAVTALTKAYGLDNQGTLIEQYFGYLGRMLRGDFGRSIGQFPTPVSDIIGQAAPWTIGLIGVTTILSFLIGSAFGLYSAWRRGGRVADALPPLALFLNSMPYFWFALLLLYLFAYKQSLFPLGNNLDPFLTPWTPQWWSSLLRHAVLPALTIIVTAAGGWLITMRNNVMNVMGEDYLAFARAKGLSEGRILNRYVLRNALLPSFTAFGIALGFVVGGAIFVETVFSYPGLGLYLYQAVVGLDYPLMQEIFLFIALAVLVANFIVDALYAVLDPRVRDGRTT</sequence>
<dbReference type="InterPro" id="IPR035906">
    <property type="entry name" value="MetI-like_sf"/>
</dbReference>
<evidence type="ECO:0000256" key="3">
    <source>
        <dbReference type="ARBA" id="ARBA00022989"/>
    </source>
</evidence>
<evidence type="ECO:0000256" key="1">
    <source>
        <dbReference type="ARBA" id="ARBA00004141"/>
    </source>
</evidence>
<gene>
    <name evidence="7" type="ORF">DAERI_220034</name>
</gene>
<protein>
    <submittedName>
        <fullName evidence="7">Dipeptide/oligopeptide/nickel ABC transporter permease</fullName>
    </submittedName>
</protein>
<comment type="subcellular location">
    <subcellularLocation>
        <location evidence="5">Cell membrane</location>
        <topology evidence="5">Multi-pass membrane protein</topology>
    </subcellularLocation>
    <subcellularLocation>
        <location evidence="1">Membrane</location>
        <topology evidence="1">Multi-pass membrane protein</topology>
    </subcellularLocation>
</comment>
<dbReference type="PANTHER" id="PTHR43376">
    <property type="entry name" value="OLIGOPEPTIDE TRANSPORT SYSTEM PERMEASE PROTEIN"/>
    <property type="match status" value="1"/>
</dbReference>
<keyword evidence="5" id="KW-0813">Transport</keyword>
<reference evidence="8" key="1">
    <citation type="submission" date="2018-01" db="EMBL/GenBank/DDBJ databases">
        <title>Draft Genome Sequence of the Radioresistant Bacterium Deinococcus aerius TR0125, Isolated from the Higher Atmosphere above Japan.</title>
        <authorList>
            <person name="Satoh K."/>
            <person name="Arai H."/>
            <person name="Sanzen T."/>
            <person name="Kawaguchi Y."/>
            <person name="Hayashi H."/>
            <person name="Yokobori S."/>
            <person name="Yamagishi A."/>
            <person name="Oono Y."/>
            <person name="Narumi I."/>
        </authorList>
    </citation>
    <scope>NUCLEOTIDE SEQUENCE [LARGE SCALE GENOMIC DNA]</scope>
    <source>
        <strain evidence="8">TR0125</strain>
    </source>
</reference>
<evidence type="ECO:0000256" key="4">
    <source>
        <dbReference type="ARBA" id="ARBA00023136"/>
    </source>
</evidence>
<feature type="transmembrane region" description="Helical" evidence="5">
    <location>
        <begin position="246"/>
        <end position="268"/>
    </location>
</feature>
<dbReference type="InterPro" id="IPR000515">
    <property type="entry name" value="MetI-like"/>
</dbReference>
<name>A0A2I9DRP2_9DEIO</name>
<comment type="caution">
    <text evidence="7">The sequence shown here is derived from an EMBL/GenBank/DDBJ whole genome shotgun (WGS) entry which is preliminary data.</text>
</comment>
<evidence type="ECO:0000259" key="6">
    <source>
        <dbReference type="PROSITE" id="PS50928"/>
    </source>
</evidence>
<dbReference type="Pfam" id="PF00528">
    <property type="entry name" value="BPD_transp_1"/>
    <property type="match status" value="1"/>
</dbReference>
<dbReference type="PROSITE" id="PS50928">
    <property type="entry name" value="ABC_TM1"/>
    <property type="match status" value="1"/>
</dbReference>
<dbReference type="RefSeq" id="WP_103131369.1">
    <property type="nucleotide sequence ID" value="NZ_BFAG01000022.1"/>
</dbReference>
<keyword evidence="8" id="KW-1185">Reference proteome</keyword>
<proteinExistence type="inferred from homology"/>
<feature type="transmembrane region" description="Helical" evidence="5">
    <location>
        <begin position="139"/>
        <end position="161"/>
    </location>
</feature>
<feature type="transmembrane region" description="Helical" evidence="5">
    <location>
        <begin position="188"/>
        <end position="209"/>
    </location>
</feature>
<dbReference type="GO" id="GO:0005886">
    <property type="term" value="C:plasma membrane"/>
    <property type="evidence" value="ECO:0007669"/>
    <property type="project" value="UniProtKB-SubCell"/>
</dbReference>
<feature type="transmembrane region" description="Helical" evidence="5">
    <location>
        <begin position="102"/>
        <end position="127"/>
    </location>
</feature>
<keyword evidence="2 5" id="KW-0812">Transmembrane</keyword>
<dbReference type="AlphaFoldDB" id="A0A2I9DRP2"/>
<feature type="transmembrane region" description="Helical" evidence="5">
    <location>
        <begin position="296"/>
        <end position="318"/>
    </location>
</feature>
<keyword evidence="4 5" id="KW-0472">Membrane</keyword>
<evidence type="ECO:0000256" key="2">
    <source>
        <dbReference type="ARBA" id="ARBA00022692"/>
    </source>
</evidence>
<dbReference type="EMBL" id="BFAG01000022">
    <property type="protein sequence ID" value="GBF08091.1"/>
    <property type="molecule type" value="Genomic_DNA"/>
</dbReference>